<reference evidence="1 2" key="1">
    <citation type="submission" date="2020-08" db="EMBL/GenBank/DDBJ databases">
        <title>Genomic Encyclopedia of Type Strains, Phase IV (KMG-V): Genome sequencing to study the core and pangenomes of soil and plant-associated prokaryotes.</title>
        <authorList>
            <person name="Whitman W."/>
        </authorList>
    </citation>
    <scope>NUCLEOTIDE SEQUENCE [LARGE SCALE GENOMIC DNA]</scope>
    <source>
        <strain evidence="1 2">M2T3</strain>
    </source>
</reference>
<protein>
    <submittedName>
        <fullName evidence="1">Uncharacterized protein</fullName>
    </submittedName>
</protein>
<accession>A0A7X0MHL0</accession>
<name>A0A7X0MHL0_9SPHI</name>
<dbReference type="AlphaFoldDB" id="A0A7X0MHL0"/>
<comment type="caution">
    <text evidence="1">The sequence shown here is derived from an EMBL/GenBank/DDBJ whole genome shotgun (WGS) entry which is preliminary data.</text>
</comment>
<sequence length="61" mass="6913">MKFSKLVLNELLTMINPTFVKPAFLNIVYFGESAPSFRAKLATSLSAEGDRECYQSMTKYN</sequence>
<evidence type="ECO:0000313" key="2">
    <source>
        <dbReference type="Proteomes" id="UP000521017"/>
    </source>
</evidence>
<gene>
    <name evidence="1" type="ORF">HDF25_001102</name>
</gene>
<proteinExistence type="predicted"/>
<dbReference type="EMBL" id="JACHCC010000003">
    <property type="protein sequence ID" value="MBB6498961.1"/>
    <property type="molecule type" value="Genomic_DNA"/>
</dbReference>
<organism evidence="1 2">
    <name type="scientific">Pedobacter cryoconitis</name>
    <dbReference type="NCBI Taxonomy" id="188932"/>
    <lineage>
        <taxon>Bacteria</taxon>
        <taxon>Pseudomonadati</taxon>
        <taxon>Bacteroidota</taxon>
        <taxon>Sphingobacteriia</taxon>
        <taxon>Sphingobacteriales</taxon>
        <taxon>Sphingobacteriaceae</taxon>
        <taxon>Pedobacter</taxon>
    </lineage>
</organism>
<dbReference type="Proteomes" id="UP000521017">
    <property type="component" value="Unassembled WGS sequence"/>
</dbReference>
<evidence type="ECO:0000313" key="1">
    <source>
        <dbReference type="EMBL" id="MBB6498961.1"/>
    </source>
</evidence>